<reference evidence="1 2" key="1">
    <citation type="journal article" date="2010" name="Cell">
        <title>The genome of Naegleria gruberi illuminates early eukaryotic versatility.</title>
        <authorList>
            <person name="Fritz-Laylin L.K."/>
            <person name="Prochnik S.E."/>
            <person name="Ginger M.L."/>
            <person name="Dacks J.B."/>
            <person name="Carpenter M.L."/>
            <person name="Field M.C."/>
            <person name="Kuo A."/>
            <person name="Paredez A."/>
            <person name="Chapman J."/>
            <person name="Pham J."/>
            <person name="Shu S."/>
            <person name="Neupane R."/>
            <person name="Cipriano M."/>
            <person name="Mancuso J."/>
            <person name="Tu H."/>
            <person name="Salamov A."/>
            <person name="Lindquist E."/>
            <person name="Shapiro H."/>
            <person name="Lucas S."/>
            <person name="Grigoriev I.V."/>
            <person name="Cande W.Z."/>
            <person name="Fulton C."/>
            <person name="Rokhsar D.S."/>
            <person name="Dawson S.C."/>
        </authorList>
    </citation>
    <scope>NUCLEOTIDE SEQUENCE [LARGE SCALE GENOMIC DNA]</scope>
    <source>
        <strain evidence="1 2">NEG-M</strain>
    </source>
</reference>
<dbReference type="VEuPathDB" id="AmoebaDB:NAEGRDRAFT_71640"/>
<dbReference type="InParanoid" id="D2VRM7"/>
<dbReference type="Proteomes" id="UP000006671">
    <property type="component" value="Unassembled WGS sequence"/>
</dbReference>
<accession>D2VRM7</accession>
<name>D2VRM7_NAEGR</name>
<keyword evidence="2" id="KW-1185">Reference proteome</keyword>
<protein>
    <submittedName>
        <fullName evidence="1">Predicted protein</fullName>
    </submittedName>
</protein>
<dbReference type="AlphaFoldDB" id="D2VRM7"/>
<evidence type="ECO:0000313" key="1">
    <source>
        <dbReference type="EMBL" id="EFC40419.1"/>
    </source>
</evidence>
<proteinExistence type="predicted"/>
<gene>
    <name evidence="1" type="ORF">NAEGRDRAFT_71640</name>
</gene>
<dbReference type="KEGG" id="ngr:NAEGRDRAFT_71640"/>
<organism evidence="2">
    <name type="scientific">Naegleria gruberi</name>
    <name type="common">Amoeba</name>
    <dbReference type="NCBI Taxonomy" id="5762"/>
    <lineage>
        <taxon>Eukaryota</taxon>
        <taxon>Discoba</taxon>
        <taxon>Heterolobosea</taxon>
        <taxon>Tetramitia</taxon>
        <taxon>Eutetramitia</taxon>
        <taxon>Vahlkampfiidae</taxon>
        <taxon>Naegleria</taxon>
    </lineage>
</organism>
<evidence type="ECO:0000313" key="2">
    <source>
        <dbReference type="Proteomes" id="UP000006671"/>
    </source>
</evidence>
<dbReference type="RefSeq" id="XP_002673163.1">
    <property type="nucleotide sequence ID" value="XM_002673117.1"/>
</dbReference>
<dbReference type="GeneID" id="8851061"/>
<sequence length="237" mass="28199">MIDSMTSRSTFKKTLTSNNNFIVNGGIGIPNEHYHIWRDGYNSYLYATGKRFKQSLQKHHVNNSIMTDAKLRLIREKWNTAISGKSQQKKNQVRSKRDENKSLLNLIKKIIKDRLFMRKYFDGDRFKSKRFEFREQIYFEKKLQVHDSLLRYTDHKKYLAKLEEAKKLYNNQDTLEKQIESLIHSEYEKPEIEEIIIGDLHDNILTNFVDYHCKKSYMVEAHSTYSSSKRLGLNAAF</sequence>
<dbReference type="EMBL" id="GG738892">
    <property type="protein sequence ID" value="EFC40419.1"/>
    <property type="molecule type" value="Genomic_DNA"/>
</dbReference>